<proteinExistence type="predicted"/>
<protein>
    <submittedName>
        <fullName evidence="1">Uncharacterized protein</fullName>
    </submittedName>
</protein>
<evidence type="ECO:0000313" key="2">
    <source>
        <dbReference type="Proteomes" id="UP000503011"/>
    </source>
</evidence>
<gene>
    <name evidence="1" type="ORF">Psuf_081030</name>
</gene>
<dbReference type="KEGG" id="psuu:Psuf_081030"/>
<evidence type="ECO:0000313" key="1">
    <source>
        <dbReference type="EMBL" id="BCB90790.1"/>
    </source>
</evidence>
<accession>A0A6F8YX99</accession>
<reference evidence="1 2" key="2">
    <citation type="submission" date="2020-03" db="EMBL/GenBank/DDBJ databases">
        <authorList>
            <person name="Ichikawa N."/>
            <person name="Kimura A."/>
            <person name="Kitahashi Y."/>
            <person name="Uohara A."/>
        </authorList>
    </citation>
    <scope>NUCLEOTIDE SEQUENCE [LARGE SCALE GENOMIC DNA]</scope>
    <source>
        <strain evidence="1 2">NBRC 105367</strain>
    </source>
</reference>
<dbReference type="Proteomes" id="UP000503011">
    <property type="component" value="Chromosome"/>
</dbReference>
<reference evidence="1 2" key="1">
    <citation type="submission" date="2020-03" db="EMBL/GenBank/DDBJ databases">
        <title>Whole genome shotgun sequence of Phytohabitans suffuscus NBRC 105367.</title>
        <authorList>
            <person name="Komaki H."/>
            <person name="Tamura T."/>
        </authorList>
    </citation>
    <scope>NUCLEOTIDE SEQUENCE [LARGE SCALE GENOMIC DNA]</scope>
    <source>
        <strain evidence="1 2">NBRC 105367</strain>
    </source>
</reference>
<organism evidence="1 2">
    <name type="scientific">Phytohabitans suffuscus</name>
    <dbReference type="NCBI Taxonomy" id="624315"/>
    <lineage>
        <taxon>Bacteria</taxon>
        <taxon>Bacillati</taxon>
        <taxon>Actinomycetota</taxon>
        <taxon>Actinomycetes</taxon>
        <taxon>Micromonosporales</taxon>
        <taxon>Micromonosporaceae</taxon>
    </lineage>
</organism>
<name>A0A6F8YX99_9ACTN</name>
<dbReference type="AlphaFoldDB" id="A0A6F8YX99"/>
<dbReference type="EMBL" id="AP022871">
    <property type="protein sequence ID" value="BCB90790.1"/>
    <property type="molecule type" value="Genomic_DNA"/>
</dbReference>
<keyword evidence="2" id="KW-1185">Reference proteome</keyword>
<sequence length="69" mass="7055">MPAGGGRSGACGERAIRGWGGPGRIRRWVCSVLRCRATGQVTGGGYGVGDGRATAASAVYARNVSDSWK</sequence>